<dbReference type="EMBL" id="CP031264">
    <property type="protein sequence ID" value="AXI76851.1"/>
    <property type="molecule type" value="Genomic_DNA"/>
</dbReference>
<dbReference type="RefSeq" id="WP_114914187.1">
    <property type="nucleotide sequence ID" value="NZ_CP031264.1"/>
</dbReference>
<keyword evidence="3" id="KW-1185">Reference proteome</keyword>
<sequence length="380" mass="39767">MPSPLGRADRAAETALLPPVTDPARAAAPRGRILVVEGGFAASGRWPWSRQAVASGAPALSAVLAAVSPQVLLAADAVDAVHLPSATDPQTVLAHLRAAARHPGPVLIHLAGHVIADRRGGRLHLALRDSKPSSVRHDGLPWPWIAAELRARPAEWGALVIADLSADEMVWPQLHTVPSPLAEGLPLWAAVSPNPDHVGIFTRALVEALHSGQPGAGAALSPEQLQHQVQSVLRPDVLLVASHGPGQPVFRNTARRAEPAATTTTTTVTTTAMSAMPPRAATATGSTALRALPPRPRPRRPRAALHSRPGPGPRARAALRPALRSRLRPVLGPDPRARAALRARAGPRLRPGLGLRPGPRLRPGPGPRLDPRPHQAAGLA</sequence>
<accession>A0A345SSZ6</accession>
<dbReference type="AlphaFoldDB" id="A0A345SSZ6"/>
<dbReference type="KEGG" id="stri:C7M71_004635"/>
<feature type="compositionally biased region" description="Low complexity" evidence="1">
    <location>
        <begin position="348"/>
        <end position="359"/>
    </location>
</feature>
<feature type="region of interest" description="Disordered" evidence="1">
    <location>
        <begin position="246"/>
        <end position="380"/>
    </location>
</feature>
<name>A0A345SSZ6_9ACTN</name>
<dbReference type="OrthoDB" id="4349923at2"/>
<gene>
    <name evidence="2" type="ORF">C7M71_004635</name>
</gene>
<feature type="compositionally biased region" description="Basic residues" evidence="1">
    <location>
        <begin position="296"/>
        <end position="305"/>
    </location>
</feature>
<organism evidence="2 3">
    <name type="scientific">Peterkaempfera bronchialis</name>
    <dbReference type="NCBI Taxonomy" id="2126346"/>
    <lineage>
        <taxon>Bacteria</taxon>
        <taxon>Bacillati</taxon>
        <taxon>Actinomycetota</taxon>
        <taxon>Actinomycetes</taxon>
        <taxon>Kitasatosporales</taxon>
        <taxon>Streptomycetaceae</taxon>
        <taxon>Peterkaempfera</taxon>
    </lineage>
</organism>
<protein>
    <submittedName>
        <fullName evidence="2">Uncharacterized protein</fullName>
    </submittedName>
</protein>
<evidence type="ECO:0000313" key="3">
    <source>
        <dbReference type="Proteomes" id="UP000249340"/>
    </source>
</evidence>
<evidence type="ECO:0000256" key="1">
    <source>
        <dbReference type="SAM" id="MobiDB-lite"/>
    </source>
</evidence>
<evidence type="ECO:0000313" key="2">
    <source>
        <dbReference type="EMBL" id="AXI76851.1"/>
    </source>
</evidence>
<feature type="compositionally biased region" description="Low complexity" evidence="1">
    <location>
        <begin position="259"/>
        <end position="272"/>
    </location>
</feature>
<proteinExistence type="predicted"/>
<feature type="compositionally biased region" description="Low complexity" evidence="1">
    <location>
        <begin position="307"/>
        <end position="338"/>
    </location>
</feature>
<dbReference type="Proteomes" id="UP000249340">
    <property type="component" value="Chromosome"/>
</dbReference>
<reference evidence="3" key="1">
    <citation type="submission" date="2018-07" db="EMBL/GenBank/DDBJ databases">
        <title>Streptacidiphilus bronchialis DSM 106435 chromosome.</title>
        <authorList>
            <person name="Batra D."/>
            <person name="Gulvik C.A."/>
        </authorList>
    </citation>
    <scope>NUCLEOTIDE SEQUENCE [LARGE SCALE GENOMIC DNA]</scope>
    <source>
        <strain evidence="3">DSM 106435</strain>
    </source>
</reference>